<gene>
    <name evidence="4" type="ORF">HYFRA_00007514</name>
</gene>
<dbReference type="InterPro" id="IPR036609">
    <property type="entry name" value="LCCL_sf"/>
</dbReference>
<feature type="transmembrane region" description="Helical" evidence="2">
    <location>
        <begin position="107"/>
        <end position="125"/>
    </location>
</feature>
<dbReference type="Pfam" id="PF03815">
    <property type="entry name" value="LCCL"/>
    <property type="match status" value="1"/>
</dbReference>
<dbReference type="PROSITE" id="PS50820">
    <property type="entry name" value="LCCL"/>
    <property type="match status" value="1"/>
</dbReference>
<feature type="transmembrane region" description="Helical" evidence="2">
    <location>
        <begin position="436"/>
        <end position="456"/>
    </location>
</feature>
<evidence type="ECO:0000313" key="4">
    <source>
        <dbReference type="EMBL" id="CAG8951598.1"/>
    </source>
</evidence>
<keyword evidence="2" id="KW-0472">Membrane</keyword>
<keyword evidence="5" id="KW-1185">Reference proteome</keyword>
<keyword evidence="2" id="KW-0812">Transmembrane</keyword>
<dbReference type="EMBL" id="CAJVRL010000043">
    <property type="protein sequence ID" value="CAG8951598.1"/>
    <property type="molecule type" value="Genomic_DNA"/>
</dbReference>
<dbReference type="PANTHER" id="PTHR31331">
    <property type="entry name" value="LCCL DOMAIN PROTEIN (AFU_ORTHOLOGUE AFUA_5G08630)"/>
    <property type="match status" value="1"/>
</dbReference>
<feature type="compositionally biased region" description="Acidic residues" evidence="1">
    <location>
        <begin position="14"/>
        <end position="25"/>
    </location>
</feature>
<dbReference type="PANTHER" id="PTHR31331:SF8">
    <property type="entry name" value="LCCL DOMAIN PROTEIN (AFU_ORTHOLOGUE AFUA_5G02970)"/>
    <property type="match status" value="1"/>
</dbReference>
<feature type="transmembrane region" description="Helical" evidence="2">
    <location>
        <begin position="334"/>
        <end position="356"/>
    </location>
</feature>
<feature type="transmembrane region" description="Helical" evidence="2">
    <location>
        <begin position="410"/>
        <end position="430"/>
    </location>
</feature>
<dbReference type="InterPro" id="IPR051957">
    <property type="entry name" value="CRISP-LCCL_domain"/>
</dbReference>
<feature type="region of interest" description="Disordered" evidence="1">
    <location>
        <begin position="1"/>
        <end position="28"/>
    </location>
</feature>
<feature type="domain" description="LCCL" evidence="3">
    <location>
        <begin position="202"/>
        <end position="254"/>
    </location>
</feature>
<dbReference type="Gene3D" id="2.170.130.20">
    <property type="entry name" value="LCCL-like domain"/>
    <property type="match status" value="1"/>
</dbReference>
<dbReference type="SUPFAM" id="SSF69848">
    <property type="entry name" value="LCCL domain"/>
    <property type="match status" value="1"/>
</dbReference>
<feature type="transmembrane region" description="Helical" evidence="2">
    <location>
        <begin position="280"/>
        <end position="313"/>
    </location>
</feature>
<sequence>MNVPIGESYGRREDEEDPNVIDEEAQPLQTGSIELEDVGNDTLPFQQEKQPSRSSRNLFAQTYNSFANFLKGPNPPQIQTISPWFPSIQNYPVELLDRRLQTRKRKIAALSIFCFIWVLLVGLILHKSTATGKVPGTNLPIKHIDCVKTLWLKDSDCGLDGLDCRPFNGSSLAFRCDANCAQVQVLNPHYVGAQEILYQPLVIGGPVYRGDSFVCSSAIHAGIVSDKTGGCGLLSRVGSHRDFQSTRKNGIESIGFDSYFPLSFELEELSGFDCPQDQRWILLALSLMFTTILSVFTTSASVQFFATFTILFAHVSMISDPPSISDLSVSVLPELFSSYAGSFLPAAFCAIVLYWICVRNTLHGLTAQFEKTLLWLGGCWFGALSNYTFEWIPIQRLRAHDLEQQPGAKLALAIIITIILVIVFQQAYYFRLENRLLKYLALYGILILSIGICLLLPGLELRIHHYILALLLLPGTSLQTRPSLLYQGILLGLFINGISRWGFDSILQTPIALRGDGAFGSELPSIAEPEIFLDSTTSNITFSWALPAPNLGYDGISILVNDVERHRTYFGESSPTNDRFTWTRPSSEILEYFRFGFVIGGKGLDYTKAGIWYDNGTWIGP</sequence>
<dbReference type="AlphaFoldDB" id="A0A9N9KRZ6"/>
<evidence type="ECO:0000256" key="1">
    <source>
        <dbReference type="SAM" id="MobiDB-lite"/>
    </source>
</evidence>
<reference evidence="4" key="1">
    <citation type="submission" date="2021-07" db="EMBL/GenBank/DDBJ databases">
        <authorList>
            <person name="Durling M."/>
        </authorList>
    </citation>
    <scope>NUCLEOTIDE SEQUENCE</scope>
</reference>
<dbReference type="Proteomes" id="UP000696280">
    <property type="component" value="Unassembled WGS sequence"/>
</dbReference>
<accession>A0A9N9KRZ6</accession>
<evidence type="ECO:0000313" key="5">
    <source>
        <dbReference type="Proteomes" id="UP000696280"/>
    </source>
</evidence>
<comment type="caution">
    <text evidence="4">The sequence shown here is derived from an EMBL/GenBank/DDBJ whole genome shotgun (WGS) entry which is preliminary data.</text>
</comment>
<protein>
    <recommendedName>
        <fullName evidence="3">LCCL domain-containing protein</fullName>
    </recommendedName>
</protein>
<evidence type="ECO:0000256" key="2">
    <source>
        <dbReference type="SAM" id="Phobius"/>
    </source>
</evidence>
<evidence type="ECO:0000259" key="3">
    <source>
        <dbReference type="PROSITE" id="PS50820"/>
    </source>
</evidence>
<name>A0A9N9KRZ6_9HELO</name>
<dbReference type="SMART" id="SM00603">
    <property type="entry name" value="LCCL"/>
    <property type="match status" value="1"/>
</dbReference>
<feature type="transmembrane region" description="Helical" evidence="2">
    <location>
        <begin position="372"/>
        <end position="389"/>
    </location>
</feature>
<keyword evidence="2" id="KW-1133">Transmembrane helix</keyword>
<organism evidence="4 5">
    <name type="scientific">Hymenoscyphus fraxineus</name>
    <dbReference type="NCBI Taxonomy" id="746836"/>
    <lineage>
        <taxon>Eukaryota</taxon>
        <taxon>Fungi</taxon>
        <taxon>Dikarya</taxon>
        <taxon>Ascomycota</taxon>
        <taxon>Pezizomycotina</taxon>
        <taxon>Leotiomycetes</taxon>
        <taxon>Helotiales</taxon>
        <taxon>Helotiaceae</taxon>
        <taxon>Hymenoscyphus</taxon>
    </lineage>
</organism>
<proteinExistence type="predicted"/>
<dbReference type="OrthoDB" id="441660at2759"/>
<dbReference type="InterPro" id="IPR004043">
    <property type="entry name" value="LCCL"/>
</dbReference>